<accession>A0A7J8H213</accession>
<evidence type="ECO:0000256" key="2">
    <source>
        <dbReference type="SAM" id="MobiDB-lite"/>
    </source>
</evidence>
<comment type="caution">
    <text evidence="4">The sequence shown here is derived from an EMBL/GenBank/DDBJ whole genome shotgun (WGS) entry which is preliminary data.</text>
</comment>
<dbReference type="Pfam" id="PF02994">
    <property type="entry name" value="Transposase_22"/>
    <property type="match status" value="1"/>
</dbReference>
<gene>
    <name evidence="4" type="ORF">HJG63_011263</name>
</gene>
<dbReference type="Proteomes" id="UP000593571">
    <property type="component" value="Unassembled WGS sequence"/>
</dbReference>
<reference evidence="4 5" key="1">
    <citation type="journal article" date="2020" name="Nature">
        <title>Six reference-quality genomes reveal evolution of bat adaptations.</title>
        <authorList>
            <person name="Jebb D."/>
            <person name="Huang Z."/>
            <person name="Pippel M."/>
            <person name="Hughes G.M."/>
            <person name="Lavrichenko K."/>
            <person name="Devanna P."/>
            <person name="Winkler S."/>
            <person name="Jermiin L.S."/>
            <person name="Skirmuntt E.C."/>
            <person name="Katzourakis A."/>
            <person name="Burkitt-Gray L."/>
            <person name="Ray D.A."/>
            <person name="Sullivan K.A.M."/>
            <person name="Roscito J.G."/>
            <person name="Kirilenko B.M."/>
            <person name="Davalos L.M."/>
            <person name="Corthals A.P."/>
            <person name="Power M.L."/>
            <person name="Jones G."/>
            <person name="Ransome R.D."/>
            <person name="Dechmann D.K.N."/>
            <person name="Locatelli A.G."/>
            <person name="Puechmaille S.J."/>
            <person name="Fedrigo O."/>
            <person name="Jarvis E.D."/>
            <person name="Hiller M."/>
            <person name="Vernes S.C."/>
            <person name="Myers E.W."/>
            <person name="Teeling E.C."/>
        </authorList>
    </citation>
    <scope>NUCLEOTIDE SEQUENCE [LARGE SCALE GENOMIC DNA]</scope>
    <source>
        <strain evidence="4">MRouAeg1</strain>
        <tissue evidence="4">Muscle</tissue>
    </source>
</reference>
<evidence type="ECO:0000259" key="3">
    <source>
        <dbReference type="Pfam" id="PF02994"/>
    </source>
</evidence>
<feature type="domain" description="L1 transposable element RRM" evidence="3">
    <location>
        <begin position="24"/>
        <end position="115"/>
    </location>
</feature>
<feature type="compositionally biased region" description="Basic residues" evidence="2">
    <location>
        <begin position="67"/>
        <end position="77"/>
    </location>
</feature>
<organism evidence="4 5">
    <name type="scientific">Rousettus aegyptiacus</name>
    <name type="common">Egyptian fruit bat</name>
    <name type="synonym">Pteropus aegyptiacus</name>
    <dbReference type="NCBI Taxonomy" id="9407"/>
    <lineage>
        <taxon>Eukaryota</taxon>
        <taxon>Metazoa</taxon>
        <taxon>Chordata</taxon>
        <taxon>Craniata</taxon>
        <taxon>Vertebrata</taxon>
        <taxon>Euteleostomi</taxon>
        <taxon>Mammalia</taxon>
        <taxon>Eutheria</taxon>
        <taxon>Laurasiatheria</taxon>
        <taxon>Chiroptera</taxon>
        <taxon>Yinpterochiroptera</taxon>
        <taxon>Pteropodoidea</taxon>
        <taxon>Pteropodidae</taxon>
        <taxon>Rousettinae</taxon>
        <taxon>Rousettus</taxon>
    </lineage>
</organism>
<feature type="region of interest" description="Disordered" evidence="2">
    <location>
        <begin position="62"/>
        <end position="81"/>
    </location>
</feature>
<comment type="similarity">
    <text evidence="1">Belongs to the transposase 22 family.</text>
</comment>
<keyword evidence="5" id="KW-1185">Reference proteome</keyword>
<proteinExistence type="inferred from homology"/>
<dbReference type="Gene3D" id="3.30.70.1820">
    <property type="entry name" value="L1 transposable element, RRM domain"/>
    <property type="match status" value="1"/>
</dbReference>
<protein>
    <recommendedName>
        <fullName evidence="3">L1 transposable element RRM domain-containing protein</fullName>
    </recommendedName>
</protein>
<evidence type="ECO:0000256" key="1">
    <source>
        <dbReference type="ARBA" id="ARBA00061640"/>
    </source>
</evidence>
<sequence length="139" mass="16277">MARKRSQGYNNNLRSLWNTIKGKNIHFIGVPEGRQDVEQLFEKIMKENFPNLVKEIDIQPQEAQRVPKTRNSKRPTPRHIISQMPKVKYKEIILKAAREKHLVTFKGAPIKLAADFSEETIQARSSWHKIFKVMKTQDL</sequence>
<dbReference type="PANTHER" id="PTHR11505">
    <property type="entry name" value="L1 TRANSPOSABLE ELEMENT-RELATED"/>
    <property type="match status" value="1"/>
</dbReference>
<evidence type="ECO:0000313" key="4">
    <source>
        <dbReference type="EMBL" id="KAF6465879.1"/>
    </source>
</evidence>
<dbReference type="EMBL" id="JACASE010000005">
    <property type="protein sequence ID" value="KAF6465879.1"/>
    <property type="molecule type" value="Genomic_DNA"/>
</dbReference>
<dbReference type="FunFam" id="3.30.70.1820:FF:000002">
    <property type="entry name" value="LINE-1 retrotransposable element ORF1 protein"/>
    <property type="match status" value="1"/>
</dbReference>
<evidence type="ECO:0000313" key="5">
    <source>
        <dbReference type="Proteomes" id="UP000593571"/>
    </source>
</evidence>
<dbReference type="InterPro" id="IPR004244">
    <property type="entry name" value="Transposase_22"/>
</dbReference>
<name>A0A7J8H213_ROUAE</name>
<dbReference type="AlphaFoldDB" id="A0A7J8H213"/>
<dbReference type="InterPro" id="IPR043636">
    <property type="entry name" value="L1_RRM_dom"/>
</dbReference>